<evidence type="ECO:0000259" key="1">
    <source>
        <dbReference type="Pfam" id="PF11856"/>
    </source>
</evidence>
<protein>
    <recommendedName>
        <fullName evidence="1">DUF3376 domain-containing protein</fullName>
    </recommendedName>
</protein>
<dbReference type="InterPro" id="IPR024282">
    <property type="entry name" value="DUF3376"/>
</dbReference>
<evidence type="ECO:0000313" key="2">
    <source>
        <dbReference type="EMBL" id="VAX07651.1"/>
    </source>
</evidence>
<dbReference type="Pfam" id="PF11856">
    <property type="entry name" value="DUF3376"/>
    <property type="match status" value="1"/>
</dbReference>
<accession>A0A3B1B0N8</accession>
<feature type="domain" description="DUF3376" evidence="1">
    <location>
        <begin position="126"/>
        <end position="227"/>
    </location>
</feature>
<proteinExistence type="predicted"/>
<sequence>FLTKFDVNFQRRRLLFVIKDLNTYYSRHRRDVSKLDGLKRSLYDLLEDITNSAKPDAIPASIKQALRTAFRSISHLDINDDTQENILRERLKDYIPGFKSALEGLADTLNLDRFKIDADQLIADQSNIDWKSDLARNLTISYVGFSFWDVTTFSILGSKELGESNKIKVNRISPKDISILREEGDELPLRGTAMAGFGAFFSRADRENDYLWGRINSAERLIEQLYSQAKLSSLSHKLDIIALKKRAFTTILDVEEEYLLKIPELFTELRNKIANL</sequence>
<gene>
    <name evidence="2" type="ORF">MNBD_ALPHA03-1941</name>
</gene>
<dbReference type="EMBL" id="UOFW01000212">
    <property type="protein sequence ID" value="VAX07651.1"/>
    <property type="molecule type" value="Genomic_DNA"/>
</dbReference>
<reference evidence="2" key="1">
    <citation type="submission" date="2018-06" db="EMBL/GenBank/DDBJ databases">
        <authorList>
            <person name="Zhirakovskaya E."/>
        </authorList>
    </citation>
    <scope>NUCLEOTIDE SEQUENCE</scope>
</reference>
<name>A0A3B1B0N8_9ZZZZ</name>
<feature type="non-terminal residue" evidence="2">
    <location>
        <position position="1"/>
    </location>
</feature>
<dbReference type="AlphaFoldDB" id="A0A3B1B0N8"/>
<organism evidence="2">
    <name type="scientific">hydrothermal vent metagenome</name>
    <dbReference type="NCBI Taxonomy" id="652676"/>
    <lineage>
        <taxon>unclassified sequences</taxon>
        <taxon>metagenomes</taxon>
        <taxon>ecological metagenomes</taxon>
    </lineage>
</organism>